<accession>A0A8K0XVD2</accession>
<feature type="domain" description="Cytochrome c-type biogenesis protein H TPR" evidence="7">
    <location>
        <begin position="42"/>
        <end position="147"/>
    </location>
</feature>
<dbReference type="EMBL" id="JAEPBH010000001">
    <property type="protein sequence ID" value="MBK4713895.1"/>
    <property type="molecule type" value="Genomic_DNA"/>
</dbReference>
<protein>
    <submittedName>
        <fullName evidence="8">Heme lyase NrfEFG subunit NrfG</fullName>
    </submittedName>
</protein>
<feature type="chain" id="PRO_5035425410" evidence="6">
    <location>
        <begin position="18"/>
        <end position="174"/>
    </location>
</feature>
<dbReference type="InterPro" id="IPR011990">
    <property type="entry name" value="TPR-like_helical_dom_sf"/>
</dbReference>
<keyword evidence="9" id="KW-1185">Reference proteome</keyword>
<keyword evidence="3 4" id="KW-0802">TPR repeat</keyword>
<reference evidence="8" key="1">
    <citation type="submission" date="2021-01" db="EMBL/GenBank/DDBJ databases">
        <title>Intestinitalea alba gen. nov., sp. nov., a novel genus of the family Enterobacteriaceae, isolated from the gut of the plastic-eating mealworm Tenebrio molitor L.</title>
        <authorList>
            <person name="Yang Y."/>
        </authorList>
    </citation>
    <scope>NUCLEOTIDE SEQUENCE</scope>
    <source>
        <strain evidence="8">BIT-L3</strain>
    </source>
</reference>
<gene>
    <name evidence="8" type="ORF">JJB97_00815</name>
</gene>
<evidence type="ECO:0000313" key="9">
    <source>
        <dbReference type="Proteomes" id="UP000659047"/>
    </source>
</evidence>
<keyword evidence="8" id="KW-0456">Lyase</keyword>
<keyword evidence="6" id="KW-0732">Signal</keyword>
<dbReference type="PANTHER" id="PTHR47870:SF1">
    <property type="entry name" value="CYTOCHROME C-TYPE BIOGENESIS PROTEIN CCMH"/>
    <property type="match status" value="1"/>
</dbReference>
<dbReference type="InterPro" id="IPR056413">
    <property type="entry name" value="TPR_CcmH_CycH"/>
</dbReference>
<name>A0A8K0XVD2_9ENTR</name>
<dbReference type="Proteomes" id="UP000659047">
    <property type="component" value="Unassembled WGS sequence"/>
</dbReference>
<dbReference type="GO" id="GO:0016829">
    <property type="term" value="F:lyase activity"/>
    <property type="evidence" value="ECO:0007669"/>
    <property type="project" value="UniProtKB-KW"/>
</dbReference>
<dbReference type="AlphaFoldDB" id="A0A8K0XVD2"/>
<evidence type="ECO:0000313" key="8">
    <source>
        <dbReference type="EMBL" id="MBK4713895.1"/>
    </source>
</evidence>
<comment type="caution">
    <text evidence="8">The sequence shown here is derived from an EMBL/GenBank/DDBJ whole genome shotgun (WGS) entry which is preliminary data.</text>
</comment>
<feature type="signal peptide" evidence="6">
    <location>
        <begin position="1"/>
        <end position="17"/>
    </location>
</feature>
<dbReference type="SUPFAM" id="SSF48452">
    <property type="entry name" value="TPR-like"/>
    <property type="match status" value="1"/>
</dbReference>
<evidence type="ECO:0000259" key="7">
    <source>
        <dbReference type="Pfam" id="PF23914"/>
    </source>
</evidence>
<proteinExistence type="predicted"/>
<dbReference type="RefSeq" id="WP_238711898.1">
    <property type="nucleotide sequence ID" value="NZ_JAEPBH010000001.1"/>
</dbReference>
<sequence>MKRTILAACLLAAMAYAASGRWQGVIQQPNVAQKKTQPTQLTPRSGDDWARLGDEQLRADSYEEALEAYRQAMRLRGGDARLYAAYGTALYWQAGQTMTPQARAWLDQALESDPQEVTALLLLASEAFMQADYTQAVSRWKQALETTSARVNRERVIEAIHMAQQLEQQTGAQP</sequence>
<dbReference type="PANTHER" id="PTHR47870">
    <property type="entry name" value="CYTOCHROME C-TYPE BIOGENESIS PROTEIN CCMH"/>
    <property type="match status" value="1"/>
</dbReference>
<dbReference type="SMART" id="SM00028">
    <property type="entry name" value="TPR"/>
    <property type="match status" value="2"/>
</dbReference>
<evidence type="ECO:0000256" key="2">
    <source>
        <dbReference type="ARBA" id="ARBA00022748"/>
    </source>
</evidence>
<keyword evidence="2" id="KW-0201">Cytochrome c-type biogenesis</keyword>
<feature type="repeat" description="TPR" evidence="4">
    <location>
        <begin position="46"/>
        <end position="79"/>
    </location>
</feature>
<organism evidence="8 9">
    <name type="scientific">Tenebrionibacter intestinalis</name>
    <dbReference type="NCBI Taxonomy" id="2799638"/>
    <lineage>
        <taxon>Bacteria</taxon>
        <taxon>Pseudomonadati</taxon>
        <taxon>Pseudomonadota</taxon>
        <taxon>Gammaproteobacteria</taxon>
        <taxon>Enterobacterales</taxon>
        <taxon>Enterobacteriaceae</taxon>
        <taxon>Tenebrionibacter/Tenebrionicola group</taxon>
        <taxon>Tenebrionibacter</taxon>
    </lineage>
</organism>
<evidence type="ECO:0000256" key="5">
    <source>
        <dbReference type="SAM" id="MobiDB-lite"/>
    </source>
</evidence>
<evidence type="ECO:0000256" key="3">
    <source>
        <dbReference type="ARBA" id="ARBA00022803"/>
    </source>
</evidence>
<feature type="region of interest" description="Disordered" evidence="5">
    <location>
        <begin position="29"/>
        <end position="49"/>
    </location>
</feature>
<evidence type="ECO:0000256" key="6">
    <source>
        <dbReference type="SAM" id="SignalP"/>
    </source>
</evidence>
<keyword evidence="1" id="KW-0677">Repeat</keyword>
<dbReference type="GO" id="GO:0017004">
    <property type="term" value="P:cytochrome complex assembly"/>
    <property type="evidence" value="ECO:0007669"/>
    <property type="project" value="UniProtKB-KW"/>
</dbReference>
<dbReference type="PROSITE" id="PS50005">
    <property type="entry name" value="TPR"/>
    <property type="match status" value="1"/>
</dbReference>
<evidence type="ECO:0000256" key="4">
    <source>
        <dbReference type="PROSITE-ProRule" id="PRU00339"/>
    </source>
</evidence>
<dbReference type="InterPro" id="IPR019734">
    <property type="entry name" value="TPR_rpt"/>
</dbReference>
<feature type="compositionally biased region" description="Polar residues" evidence="5">
    <location>
        <begin position="29"/>
        <end position="43"/>
    </location>
</feature>
<dbReference type="InterPro" id="IPR051263">
    <property type="entry name" value="C-type_cytochrome_biogenesis"/>
</dbReference>
<dbReference type="Gene3D" id="1.25.40.10">
    <property type="entry name" value="Tetratricopeptide repeat domain"/>
    <property type="match status" value="1"/>
</dbReference>
<dbReference type="Pfam" id="PF23914">
    <property type="entry name" value="TPR_CcmH_CycH"/>
    <property type="match status" value="1"/>
</dbReference>
<evidence type="ECO:0000256" key="1">
    <source>
        <dbReference type="ARBA" id="ARBA00022737"/>
    </source>
</evidence>